<dbReference type="PANTHER" id="PTHR30213">
    <property type="entry name" value="INNER MEMBRANE PROTEIN YHJD"/>
    <property type="match status" value="1"/>
</dbReference>
<dbReference type="AlphaFoldDB" id="I4F4R5"/>
<keyword evidence="4 6" id="KW-1133">Transmembrane helix</keyword>
<feature type="transmembrane region" description="Helical" evidence="6">
    <location>
        <begin position="92"/>
        <end position="111"/>
    </location>
</feature>
<evidence type="ECO:0000313" key="7">
    <source>
        <dbReference type="EMBL" id="CCH90628.1"/>
    </source>
</evidence>
<feature type="transmembrane region" description="Helical" evidence="6">
    <location>
        <begin position="237"/>
        <end position="264"/>
    </location>
</feature>
<dbReference type="OrthoDB" id="4374904at2"/>
<dbReference type="KEGG" id="mmar:MODMU_5253"/>
<keyword evidence="3 6" id="KW-0812">Transmembrane</keyword>
<dbReference type="HOGENOM" id="CLU_923704_0_0_11"/>
<keyword evidence="2" id="KW-1003">Cell membrane</keyword>
<proteinExistence type="predicted"/>
<dbReference type="STRING" id="477641.MODMU_5253"/>
<dbReference type="OMA" id="LWLYLFH"/>
<evidence type="ECO:0000256" key="1">
    <source>
        <dbReference type="ARBA" id="ARBA00004651"/>
    </source>
</evidence>
<dbReference type="InterPro" id="IPR017039">
    <property type="entry name" value="Virul_fac_BrkB"/>
</dbReference>
<sequence>MALVHVVEEARGLLVTIRGRLAGRDTALIAAGLTFYAGIAVVPVLVLSLALTSWLTSPATVRELTDRLGEVLPDQLGAPDALARLAEAGTSLTLLQAVLTLLPISLYGEGIRRALLRFSPATDRFTAWRGRLLSLPLLLVAPLLLYPLLLVGRALAELADRPGFGATLAGFALGYYSVLGALTVPLIWVFRVVAAGRLRWGPVVVGALFTAASLSGFLQGFVLFLSLPLDLGAPFGGLTVVGGVAAVSFWLFLLHFVLIAGWLFTEALDARVRRGRAAREAPPVS</sequence>
<protein>
    <submittedName>
        <fullName evidence="7">Ribonuclease BN</fullName>
    </submittedName>
</protein>
<evidence type="ECO:0000256" key="6">
    <source>
        <dbReference type="SAM" id="Phobius"/>
    </source>
</evidence>
<feature type="transmembrane region" description="Helical" evidence="6">
    <location>
        <begin position="202"/>
        <end position="225"/>
    </location>
</feature>
<reference evidence="7 8" key="1">
    <citation type="journal article" date="2012" name="J. Bacteriol.">
        <title>Genome Sequence of Radiation-Resistant Modestobacter marinus Strain BC501, a Representative Actinobacterium That Thrives on Calcareous Stone Surfaces.</title>
        <authorList>
            <person name="Normand P."/>
            <person name="Gury J."/>
            <person name="Pujic P."/>
            <person name="Chouaia B."/>
            <person name="Crotti E."/>
            <person name="Brusetti L."/>
            <person name="Daffonchio D."/>
            <person name="Vacherie B."/>
            <person name="Barbe V."/>
            <person name="Medigue C."/>
            <person name="Calteau A."/>
            <person name="Ghodhbane-Gtari F."/>
            <person name="Essoussi I."/>
            <person name="Nouioui I."/>
            <person name="Abbassi-Ghozzi I."/>
            <person name="Gtari M."/>
        </authorList>
    </citation>
    <scope>NUCLEOTIDE SEQUENCE [LARGE SCALE GENOMIC DNA]</scope>
    <source>
        <strain evidence="8">BC 501</strain>
    </source>
</reference>
<dbReference type="EMBL" id="FO203431">
    <property type="protein sequence ID" value="CCH90628.1"/>
    <property type="molecule type" value="Genomic_DNA"/>
</dbReference>
<dbReference type="Pfam" id="PF03631">
    <property type="entry name" value="Virul_fac_BrkB"/>
    <property type="match status" value="1"/>
</dbReference>
<dbReference type="PIRSF" id="PIRSF035875">
    <property type="entry name" value="RNase_BN"/>
    <property type="match status" value="1"/>
</dbReference>
<accession>I4F4R5</accession>
<dbReference type="PATRIC" id="fig|477641.3.peg.4940"/>
<gene>
    <name evidence="7" type="ordered locus">MODMU_5253</name>
</gene>
<evidence type="ECO:0000256" key="4">
    <source>
        <dbReference type="ARBA" id="ARBA00022989"/>
    </source>
</evidence>
<evidence type="ECO:0000256" key="2">
    <source>
        <dbReference type="ARBA" id="ARBA00022475"/>
    </source>
</evidence>
<dbReference type="eggNOG" id="COG1295">
    <property type="taxonomic scope" value="Bacteria"/>
</dbReference>
<keyword evidence="5 6" id="KW-0472">Membrane</keyword>
<dbReference type="GO" id="GO:0005886">
    <property type="term" value="C:plasma membrane"/>
    <property type="evidence" value="ECO:0007669"/>
    <property type="project" value="UniProtKB-SubCell"/>
</dbReference>
<keyword evidence="8" id="KW-1185">Reference proteome</keyword>
<comment type="subcellular location">
    <subcellularLocation>
        <location evidence="1">Cell membrane</location>
        <topology evidence="1">Multi-pass membrane protein</topology>
    </subcellularLocation>
</comment>
<feature type="transmembrane region" description="Helical" evidence="6">
    <location>
        <begin position="27"/>
        <end position="51"/>
    </location>
</feature>
<evidence type="ECO:0000256" key="3">
    <source>
        <dbReference type="ARBA" id="ARBA00022692"/>
    </source>
</evidence>
<organism evidence="7 8">
    <name type="scientific">Modestobacter italicus (strain DSM 44449 / CECT 9708 / BC 501)</name>
    <dbReference type="NCBI Taxonomy" id="2732864"/>
    <lineage>
        <taxon>Bacteria</taxon>
        <taxon>Bacillati</taxon>
        <taxon>Actinomycetota</taxon>
        <taxon>Actinomycetes</taxon>
        <taxon>Geodermatophilales</taxon>
        <taxon>Geodermatophilaceae</taxon>
        <taxon>Modestobacter</taxon>
    </lineage>
</organism>
<evidence type="ECO:0000256" key="5">
    <source>
        <dbReference type="ARBA" id="ARBA00023136"/>
    </source>
</evidence>
<evidence type="ECO:0000313" key="8">
    <source>
        <dbReference type="Proteomes" id="UP000006461"/>
    </source>
</evidence>
<name>I4F4R5_MODI5</name>
<dbReference type="Proteomes" id="UP000006461">
    <property type="component" value="Chromosome"/>
</dbReference>
<dbReference type="PANTHER" id="PTHR30213:SF0">
    <property type="entry name" value="UPF0761 MEMBRANE PROTEIN YIHY"/>
    <property type="match status" value="1"/>
</dbReference>
<feature type="transmembrane region" description="Helical" evidence="6">
    <location>
        <begin position="132"/>
        <end position="156"/>
    </location>
</feature>
<feature type="transmembrane region" description="Helical" evidence="6">
    <location>
        <begin position="168"/>
        <end position="190"/>
    </location>
</feature>